<proteinExistence type="predicted"/>
<organism evidence="2">
    <name type="scientific">Spirodela intermedia</name>
    <name type="common">Intermediate duckweed</name>
    <dbReference type="NCBI Taxonomy" id="51605"/>
    <lineage>
        <taxon>Eukaryota</taxon>
        <taxon>Viridiplantae</taxon>
        <taxon>Streptophyta</taxon>
        <taxon>Embryophyta</taxon>
        <taxon>Tracheophyta</taxon>
        <taxon>Spermatophyta</taxon>
        <taxon>Magnoliopsida</taxon>
        <taxon>Liliopsida</taxon>
        <taxon>Araceae</taxon>
        <taxon>Lemnoideae</taxon>
        <taxon>Spirodela</taxon>
    </lineage>
</organism>
<feature type="compositionally biased region" description="Basic and acidic residues" evidence="1">
    <location>
        <begin position="17"/>
        <end position="34"/>
    </location>
</feature>
<dbReference type="AlphaFoldDB" id="A0A7I8JTB9"/>
<evidence type="ECO:0000313" key="3">
    <source>
        <dbReference type="Proteomes" id="UP001189122"/>
    </source>
</evidence>
<sequence length="97" mass="10997">MLDELVQRRNRGIIRGSDGEGRGRVREGGTEHDGQGNGLPPWEQHASVISLPRFDYRTPSLLLECSHSGFLITCPIIYMEKKNWIENILIVKFSGFV</sequence>
<name>A0A7I8JTB9_SPIIN</name>
<accession>A0A7I8JTB9</accession>
<evidence type="ECO:0000256" key="1">
    <source>
        <dbReference type="SAM" id="MobiDB-lite"/>
    </source>
</evidence>
<evidence type="ECO:0000313" key="2">
    <source>
        <dbReference type="EMBL" id="CAA2634432.1"/>
    </source>
</evidence>
<dbReference type="Proteomes" id="UP001189122">
    <property type="component" value="Unassembled WGS sequence"/>
</dbReference>
<keyword evidence="3" id="KW-1185">Reference proteome</keyword>
<dbReference type="EMBL" id="CACRZD030000018">
    <property type="protein sequence ID" value="CAA6673426.1"/>
    <property type="molecule type" value="Genomic_DNA"/>
</dbReference>
<gene>
    <name evidence="2" type="ORF">SI7747_18019843</name>
</gene>
<dbReference type="EMBL" id="LR743605">
    <property type="protein sequence ID" value="CAA2634432.1"/>
    <property type="molecule type" value="Genomic_DNA"/>
</dbReference>
<reference evidence="2 3" key="1">
    <citation type="submission" date="2019-12" db="EMBL/GenBank/DDBJ databases">
        <authorList>
            <person name="Scholz U."/>
            <person name="Mascher M."/>
            <person name="Fiebig A."/>
        </authorList>
    </citation>
    <scope>NUCLEOTIDE SEQUENCE</scope>
</reference>
<feature type="region of interest" description="Disordered" evidence="1">
    <location>
        <begin position="1"/>
        <end position="41"/>
    </location>
</feature>
<protein>
    <submittedName>
        <fullName evidence="2">Uncharacterized protein</fullName>
    </submittedName>
</protein>